<dbReference type="GO" id="GO:0005886">
    <property type="term" value="C:plasma membrane"/>
    <property type="evidence" value="ECO:0007669"/>
    <property type="project" value="UniProtKB-SubCell"/>
</dbReference>
<evidence type="ECO:0000256" key="4">
    <source>
        <dbReference type="ARBA" id="ARBA00022692"/>
    </source>
</evidence>
<keyword evidence="2" id="KW-1003">Cell membrane</keyword>
<comment type="subcellular location">
    <subcellularLocation>
        <location evidence="1">Cell inner membrane</location>
    </subcellularLocation>
</comment>
<keyword evidence="4 8" id="KW-0812">Transmembrane</keyword>
<dbReference type="STRING" id="1796606.A2G96_04465"/>
<evidence type="ECO:0000256" key="7">
    <source>
        <dbReference type="SAM" id="MobiDB-lite"/>
    </source>
</evidence>
<gene>
    <name evidence="10" type="ORF">A2G96_04465</name>
</gene>
<evidence type="ECO:0000256" key="2">
    <source>
        <dbReference type="ARBA" id="ARBA00022475"/>
    </source>
</evidence>
<feature type="domain" description="Mce/MlaD" evidence="9">
    <location>
        <begin position="73"/>
        <end position="165"/>
    </location>
</feature>
<evidence type="ECO:0000256" key="3">
    <source>
        <dbReference type="ARBA" id="ARBA00022519"/>
    </source>
</evidence>
<evidence type="ECO:0000256" key="1">
    <source>
        <dbReference type="ARBA" id="ARBA00004533"/>
    </source>
</evidence>
<feature type="domain" description="Mce/MlaD" evidence="9">
    <location>
        <begin position="189"/>
        <end position="249"/>
    </location>
</feature>
<evidence type="ECO:0000313" key="11">
    <source>
        <dbReference type="Proteomes" id="UP000075238"/>
    </source>
</evidence>
<dbReference type="OrthoDB" id="9806984at2"/>
<evidence type="ECO:0000313" key="10">
    <source>
        <dbReference type="EMBL" id="AMR77053.1"/>
    </source>
</evidence>
<dbReference type="EMBL" id="CP014844">
    <property type="protein sequence ID" value="AMR77053.1"/>
    <property type="molecule type" value="Genomic_DNA"/>
</dbReference>
<dbReference type="AlphaFoldDB" id="A0A142JG41"/>
<dbReference type="KEGG" id="cnan:A2G96_04465"/>
<keyword evidence="3" id="KW-0997">Cell inner membrane</keyword>
<keyword evidence="6 8" id="KW-0472">Membrane</keyword>
<keyword evidence="5 8" id="KW-1133">Transmembrane helix</keyword>
<accession>A0A142JG41</accession>
<keyword evidence="11" id="KW-1185">Reference proteome</keyword>
<dbReference type="PANTHER" id="PTHR30462:SF0">
    <property type="entry name" value="INTERMEMBRANE TRANSPORT PROTEIN YEBT"/>
    <property type="match status" value="1"/>
</dbReference>
<evidence type="ECO:0000259" key="9">
    <source>
        <dbReference type="Pfam" id="PF02470"/>
    </source>
</evidence>
<dbReference type="RefSeq" id="WP_062797137.1">
    <property type="nucleotide sequence ID" value="NZ_CP014844.1"/>
</dbReference>
<evidence type="ECO:0000256" key="6">
    <source>
        <dbReference type="ARBA" id="ARBA00023136"/>
    </source>
</evidence>
<protein>
    <submittedName>
        <fullName evidence="10">Mammalian cell entry protein</fullName>
    </submittedName>
</protein>
<feature type="compositionally biased region" description="Pro residues" evidence="7">
    <location>
        <begin position="12"/>
        <end position="35"/>
    </location>
</feature>
<evidence type="ECO:0000256" key="8">
    <source>
        <dbReference type="SAM" id="Phobius"/>
    </source>
</evidence>
<feature type="region of interest" description="Disordered" evidence="7">
    <location>
        <begin position="1"/>
        <end position="40"/>
    </location>
</feature>
<sequence>MPDTDNQAPAGAMPPSPPPSPPSPPAPPSPPPSGLPRPERRRRARWLPSLVWLIPIVAAVVGISLLMHTLASRGPEITVSFRTAEGLIPGKTAVRYKDVDIGLVKSVRLARDRSHVVASIDLTKDAENFAVADTRFWVVRPRFAASGVSGLETLLSGAYIGVDAGKSKESAREFKGLEVPPVVTTDASGKQFVLRASELGSLDIGSPVYYRRVLVGQVVAYQLDPNGRDITLRVFVNKPYDKLVTADTRFWHASGVDLKLDAGGLKLSTQSLVTVLLGGVAFQAPDHTTATDAAAENTQFLLAGDQTEAMKEPEELAPTLAVLNFDQSVRGLSPGAPVDFRGVVVGQVRSIGIEFQREKRAFRMPVVVELYPSRMGFRERDIQDRERARKIIEGLLQRGMRAQLRTGNLLTGQLYVALDFFPKAAPVKVDLDAPIPEFATTPGTFDQLQAQVGDIVNRIDKVPFDQIGQDLRTTVASLNKTLATADKLVQQLNGDVAPQVLAALQDARKTLTAANGTLASDAPLQQDTRRMLQELTRTATSLRTLTDYLERHPEALLRGKPEKE</sequence>
<proteinExistence type="predicted"/>
<dbReference type="PANTHER" id="PTHR30462">
    <property type="entry name" value="INTERMEMBRANE TRANSPORT PROTEIN PQIB-RELATED"/>
    <property type="match status" value="1"/>
</dbReference>
<reference evidence="10 11" key="1">
    <citation type="submission" date="2016-03" db="EMBL/GenBank/DDBJ databases">
        <title>Complete genome sequence of a novel chlorpyrifos degrading bacterium, Cupriavidus nantongensis sp. X1.</title>
        <authorList>
            <person name="Fang L."/>
        </authorList>
    </citation>
    <scope>NUCLEOTIDE SEQUENCE [LARGE SCALE GENOMIC DNA]</scope>
    <source>
        <strain evidence="10 11">X1</strain>
    </source>
</reference>
<dbReference type="InterPro" id="IPR051800">
    <property type="entry name" value="PqiA-PqiB_transport"/>
</dbReference>
<dbReference type="InterPro" id="IPR003399">
    <property type="entry name" value="Mce/MlaD"/>
</dbReference>
<evidence type="ECO:0000256" key="5">
    <source>
        <dbReference type="ARBA" id="ARBA00022989"/>
    </source>
</evidence>
<feature type="domain" description="Mce/MlaD" evidence="9">
    <location>
        <begin position="323"/>
        <end position="420"/>
    </location>
</feature>
<dbReference type="Proteomes" id="UP000075238">
    <property type="component" value="Chromosome 1"/>
</dbReference>
<name>A0A142JG41_9BURK</name>
<organism evidence="10 11">
    <name type="scientific">Cupriavidus nantongensis</name>
    <dbReference type="NCBI Taxonomy" id="1796606"/>
    <lineage>
        <taxon>Bacteria</taxon>
        <taxon>Pseudomonadati</taxon>
        <taxon>Pseudomonadota</taxon>
        <taxon>Betaproteobacteria</taxon>
        <taxon>Burkholderiales</taxon>
        <taxon>Burkholderiaceae</taxon>
        <taxon>Cupriavidus</taxon>
    </lineage>
</organism>
<dbReference type="Pfam" id="PF02470">
    <property type="entry name" value="MlaD"/>
    <property type="match status" value="3"/>
</dbReference>
<feature type="transmembrane region" description="Helical" evidence="8">
    <location>
        <begin position="50"/>
        <end position="71"/>
    </location>
</feature>